<feature type="modified residue" description="N6-lipoyllysine" evidence="4">
    <location>
        <position position="554"/>
    </location>
</feature>
<dbReference type="RefSeq" id="XP_013758065.1">
    <property type="nucleotide sequence ID" value="XM_013902611.1"/>
</dbReference>
<name>A0A0L0DD39_THETB</name>
<dbReference type="HAMAP" id="MF_00272">
    <property type="entry name" value="GcvH"/>
    <property type="match status" value="1"/>
</dbReference>
<dbReference type="GO" id="GO:0019464">
    <property type="term" value="P:glycine decarboxylation via glycine cleavage system"/>
    <property type="evidence" value="ECO:0007669"/>
    <property type="project" value="InterPro"/>
</dbReference>
<feature type="signal peptide" evidence="5">
    <location>
        <begin position="1"/>
        <end position="25"/>
    </location>
</feature>
<evidence type="ECO:0000256" key="1">
    <source>
        <dbReference type="ARBA" id="ARBA00001938"/>
    </source>
</evidence>
<sequence>MPAPASTVALGVSLILTLSLALGAATPACTYRGQLHVTQMCTTLPLLKIDTFGVPLSPTWPNPKVAASVSLAGVAESGVVDFHHPGSAYDGSGSIKVRGQTSRANPKKSYTLDIGKSTELLGMPKSKKWVLYAPWGDKSLLRNVLSYAATAAQGPWAPRTRLVELFLNTTNSYSYEGVYVLTEKIRVAADRVDITKLTPDDNSLPAVSGGYIVKKDKLHDGEVAPFTIHLPSSIELYPAAPKGEDLTPAQKSYIADYMTAWESAFNTSLAVRAARVSTFANLTSFADYFLSTELFHNQDGFRHSVYMYKDRSGLLHAGPQWDLDVTYANVFNDGSAAGWQYKAWPDVPFWWAALLETHDFAELVKDRWSALRRGPWSDGALDLLAAAVAKPLGLAPHATANATERNFAVWPILNLWKWPELKSPLYSFWQPYYDVGVRDWLHARLAWMDRAVADLFLWISVTSYFLMLRLFTSTASAGLGLRMATAVGAMAPARLAHVLYSKDHEWIRVEDETATVGITDFAQDALGEIVYVELPDVGDEFDEGETFAVVDSTKAASDVYAPITGSVVSVNETLEEDPGLVNSAAESDGWMVQLAIAKPDELESLMDADAYAAFCAESK</sequence>
<evidence type="ECO:0000256" key="4">
    <source>
        <dbReference type="PIRSR" id="PIRSR617453-50"/>
    </source>
</evidence>
<dbReference type="NCBIfam" id="NF002270">
    <property type="entry name" value="PRK01202.1"/>
    <property type="match status" value="1"/>
</dbReference>
<dbReference type="Pfam" id="PF08757">
    <property type="entry name" value="CotH"/>
    <property type="match status" value="1"/>
</dbReference>
<dbReference type="Proteomes" id="UP000054408">
    <property type="component" value="Unassembled WGS sequence"/>
</dbReference>
<dbReference type="InterPro" id="IPR017453">
    <property type="entry name" value="GCV_H_sub"/>
</dbReference>
<keyword evidence="5" id="KW-0732">Signal</keyword>
<dbReference type="NCBIfam" id="TIGR00527">
    <property type="entry name" value="gcvH"/>
    <property type="match status" value="1"/>
</dbReference>
<dbReference type="InterPro" id="IPR002930">
    <property type="entry name" value="GCV_H"/>
</dbReference>
<comment type="cofactor">
    <cofactor evidence="1">
        <name>(R)-lipoate</name>
        <dbReference type="ChEBI" id="CHEBI:83088"/>
    </cofactor>
</comment>
<reference evidence="7 8" key="1">
    <citation type="submission" date="2010-05" db="EMBL/GenBank/DDBJ databases">
        <title>The Genome Sequence of Thecamonas trahens ATCC 50062.</title>
        <authorList>
            <consortium name="The Broad Institute Genome Sequencing Platform"/>
            <person name="Russ C."/>
            <person name="Cuomo C."/>
            <person name="Shea T."/>
            <person name="Young S.K."/>
            <person name="Zeng Q."/>
            <person name="Koehrsen M."/>
            <person name="Haas B."/>
            <person name="Borodovsky M."/>
            <person name="Guigo R."/>
            <person name="Alvarado L."/>
            <person name="Berlin A."/>
            <person name="Bochicchio J."/>
            <person name="Borenstein D."/>
            <person name="Chapman S."/>
            <person name="Chen Z."/>
            <person name="Freedman E."/>
            <person name="Gellesch M."/>
            <person name="Goldberg J."/>
            <person name="Griggs A."/>
            <person name="Gujja S."/>
            <person name="Heilman E."/>
            <person name="Heiman D."/>
            <person name="Hepburn T."/>
            <person name="Howarth C."/>
            <person name="Jen D."/>
            <person name="Larson L."/>
            <person name="Mehta T."/>
            <person name="Park D."/>
            <person name="Pearson M."/>
            <person name="Roberts A."/>
            <person name="Saif S."/>
            <person name="Shenoy N."/>
            <person name="Sisk P."/>
            <person name="Stolte C."/>
            <person name="Sykes S."/>
            <person name="Thomson T."/>
            <person name="Walk T."/>
            <person name="White J."/>
            <person name="Yandava C."/>
            <person name="Burger G."/>
            <person name="Gray M.W."/>
            <person name="Holland P.W.H."/>
            <person name="King N."/>
            <person name="Lang F.B.F."/>
            <person name="Roger A.J."/>
            <person name="Ruiz-Trillo I."/>
            <person name="Lander E."/>
            <person name="Nusbaum C."/>
        </authorList>
    </citation>
    <scope>NUCLEOTIDE SEQUENCE [LARGE SCALE GENOMIC DNA]</scope>
    <source>
        <strain evidence="7 8">ATCC 50062</strain>
    </source>
</reference>
<evidence type="ECO:0000256" key="2">
    <source>
        <dbReference type="ARBA" id="ARBA00009249"/>
    </source>
</evidence>
<dbReference type="STRING" id="461836.A0A0L0DD39"/>
<gene>
    <name evidence="7" type="ORF">AMSG_11867</name>
</gene>
<feature type="domain" description="Lipoyl-binding" evidence="6">
    <location>
        <begin position="513"/>
        <end position="595"/>
    </location>
</feature>
<dbReference type="Pfam" id="PF01597">
    <property type="entry name" value="GCV_H"/>
    <property type="match status" value="1"/>
</dbReference>
<keyword evidence="8" id="KW-1185">Reference proteome</keyword>
<dbReference type="CDD" id="cd06848">
    <property type="entry name" value="GCS_H"/>
    <property type="match status" value="1"/>
</dbReference>
<dbReference type="PROSITE" id="PS50968">
    <property type="entry name" value="BIOTINYL_LIPOYL"/>
    <property type="match status" value="1"/>
</dbReference>
<evidence type="ECO:0000313" key="7">
    <source>
        <dbReference type="EMBL" id="KNC49243.1"/>
    </source>
</evidence>
<dbReference type="eggNOG" id="KOG3373">
    <property type="taxonomic scope" value="Eukaryota"/>
</dbReference>
<dbReference type="GO" id="GO:0005960">
    <property type="term" value="C:glycine cleavage complex"/>
    <property type="evidence" value="ECO:0007669"/>
    <property type="project" value="InterPro"/>
</dbReference>
<proteinExistence type="inferred from homology"/>
<dbReference type="GO" id="GO:0009249">
    <property type="term" value="P:protein lipoylation"/>
    <property type="evidence" value="ECO:0007669"/>
    <property type="project" value="TreeGrafter"/>
</dbReference>
<evidence type="ECO:0000313" key="8">
    <source>
        <dbReference type="Proteomes" id="UP000054408"/>
    </source>
</evidence>
<dbReference type="InterPro" id="IPR014867">
    <property type="entry name" value="Spore_coat_CotH_CotH2/3/7"/>
</dbReference>
<dbReference type="GeneID" id="25569782"/>
<dbReference type="OrthoDB" id="10264154at2759"/>
<dbReference type="PANTHER" id="PTHR11715">
    <property type="entry name" value="GLYCINE CLEAVAGE SYSTEM H PROTEIN"/>
    <property type="match status" value="1"/>
</dbReference>
<dbReference type="AlphaFoldDB" id="A0A0L0DD39"/>
<accession>A0A0L0DD39</accession>
<feature type="chain" id="PRO_5005537328" description="Lipoyl-binding domain-containing protein" evidence="5">
    <location>
        <begin position="26"/>
        <end position="619"/>
    </location>
</feature>
<dbReference type="InterPro" id="IPR033753">
    <property type="entry name" value="GCV_H/Fam206"/>
</dbReference>
<dbReference type="SUPFAM" id="SSF51230">
    <property type="entry name" value="Single hybrid motif"/>
    <property type="match status" value="1"/>
</dbReference>
<keyword evidence="3 4" id="KW-0450">Lipoyl</keyword>
<protein>
    <recommendedName>
        <fullName evidence="6">Lipoyl-binding domain-containing protein</fullName>
    </recommendedName>
</protein>
<dbReference type="GO" id="GO:0005739">
    <property type="term" value="C:mitochondrion"/>
    <property type="evidence" value="ECO:0007669"/>
    <property type="project" value="TreeGrafter"/>
</dbReference>
<dbReference type="Gene3D" id="2.40.50.100">
    <property type="match status" value="1"/>
</dbReference>
<evidence type="ECO:0000256" key="5">
    <source>
        <dbReference type="SAM" id="SignalP"/>
    </source>
</evidence>
<dbReference type="PANTHER" id="PTHR11715:SF3">
    <property type="entry name" value="GLYCINE CLEAVAGE SYSTEM H PROTEIN-RELATED"/>
    <property type="match status" value="1"/>
</dbReference>
<dbReference type="InterPro" id="IPR000089">
    <property type="entry name" value="Biotin_lipoyl"/>
</dbReference>
<dbReference type="InterPro" id="IPR011053">
    <property type="entry name" value="Single_hybrid_motif"/>
</dbReference>
<evidence type="ECO:0000256" key="3">
    <source>
        <dbReference type="ARBA" id="ARBA00022823"/>
    </source>
</evidence>
<organism evidence="7 8">
    <name type="scientific">Thecamonas trahens ATCC 50062</name>
    <dbReference type="NCBI Taxonomy" id="461836"/>
    <lineage>
        <taxon>Eukaryota</taxon>
        <taxon>Apusozoa</taxon>
        <taxon>Apusomonadida</taxon>
        <taxon>Apusomonadidae</taxon>
        <taxon>Thecamonas</taxon>
    </lineage>
</organism>
<comment type="similarity">
    <text evidence="2">Belongs to the GcvH family.</text>
</comment>
<dbReference type="EMBL" id="GL349454">
    <property type="protein sequence ID" value="KNC49243.1"/>
    <property type="molecule type" value="Genomic_DNA"/>
</dbReference>
<evidence type="ECO:0000259" key="6">
    <source>
        <dbReference type="PROSITE" id="PS50968"/>
    </source>
</evidence>